<dbReference type="Pfam" id="PF00753">
    <property type="entry name" value="Lactamase_B"/>
    <property type="match status" value="1"/>
</dbReference>
<name>F6BLF2_THEXL</name>
<accession>F6BLF2</accession>
<dbReference type="CDD" id="cd07743">
    <property type="entry name" value="metallo-hydrolase-like_MBL-fold"/>
    <property type="match status" value="1"/>
</dbReference>
<sequence length="303" mass="35069">MLSFFLIYSKINRNTYYIDNPTNIGVYAYKNKNCILVDTGINNGQARKIDNVLVENGLHPKYIINTHNHMDHCGGNIYFKTQYPGCEIYTSNKERLYIENPELRDIVLFSSSPIRDLDTTNKTFSVDFILDCGISKIGDEKFDIISLVGHSIDQIGVITPDKVCFLGDSVFSEDTIKKYSLPYLFNIEKSIETLKKLKEVDADYFVISHIDRVLNKDELDALIEKNISNIEDNIKIMLELLEQPQTREGLLQNLVILNDLPLNFTQYYIYFSSVSAFLSYLREKNLIDYSIENGEMYFYRKSV</sequence>
<dbReference type="InterPro" id="IPR036866">
    <property type="entry name" value="RibonucZ/Hydroxyglut_hydro"/>
</dbReference>
<dbReference type="Proteomes" id="UP000007239">
    <property type="component" value="Chromosome"/>
</dbReference>
<keyword evidence="3" id="KW-1185">Reference proteome</keyword>
<dbReference type="HOGENOM" id="CLU_061754_1_0_9"/>
<dbReference type="InterPro" id="IPR050855">
    <property type="entry name" value="NDM-1-like"/>
</dbReference>
<protein>
    <submittedName>
        <fullName evidence="2">Beta-lactamase domain protein</fullName>
    </submittedName>
</protein>
<evidence type="ECO:0000259" key="1">
    <source>
        <dbReference type="SMART" id="SM00849"/>
    </source>
</evidence>
<dbReference type="AlphaFoldDB" id="F6BLF2"/>
<dbReference type="RefSeq" id="WP_013786891.1">
    <property type="nucleotide sequence ID" value="NC_015555.1"/>
</dbReference>
<organism evidence="2 3">
    <name type="scientific">Thermoanaerobacterium xylanolyticum (strain ATCC 49914 / DSM 7097 / LX-11)</name>
    <dbReference type="NCBI Taxonomy" id="858215"/>
    <lineage>
        <taxon>Bacteria</taxon>
        <taxon>Bacillati</taxon>
        <taxon>Bacillota</taxon>
        <taxon>Clostridia</taxon>
        <taxon>Thermoanaerobacterales</taxon>
        <taxon>Thermoanaerobacteraceae</taxon>
        <taxon>Thermoanaerobacterium</taxon>
    </lineage>
</organism>
<dbReference type="PANTHER" id="PTHR42951:SF14">
    <property type="entry name" value="METALLO-BETA-LACTAMASE SUPERFAMILY PROTEIN"/>
    <property type="match status" value="1"/>
</dbReference>
<dbReference type="eggNOG" id="COG0491">
    <property type="taxonomic scope" value="Bacteria"/>
</dbReference>
<feature type="domain" description="Metallo-beta-lactamase" evidence="1">
    <location>
        <begin position="21"/>
        <end position="209"/>
    </location>
</feature>
<evidence type="ECO:0000313" key="2">
    <source>
        <dbReference type="EMBL" id="AEF16128.1"/>
    </source>
</evidence>
<proteinExistence type="predicted"/>
<dbReference type="STRING" id="858215.Thexy_0065"/>
<gene>
    <name evidence="2" type="ordered locus">Thexy_0065</name>
</gene>
<reference evidence="2" key="1">
    <citation type="submission" date="2011-05" db="EMBL/GenBank/DDBJ databases">
        <title>Complete sequence of Thermoanaerobacterium xylanolyticum LX-11.</title>
        <authorList>
            <consortium name="US DOE Joint Genome Institute"/>
            <person name="Lucas S."/>
            <person name="Han J."/>
            <person name="Lapidus A."/>
            <person name="Cheng J.-F."/>
            <person name="Goodwin L."/>
            <person name="Pitluck S."/>
            <person name="Peters L."/>
            <person name="Mikhailova N."/>
            <person name="Lu M."/>
            <person name="Han C."/>
            <person name="Tapia R."/>
            <person name="Land M."/>
            <person name="Hauser L."/>
            <person name="Kyrpides N."/>
            <person name="Ivanova N."/>
            <person name="Pagani I."/>
            <person name="Hemme C."/>
            <person name="Woyke T."/>
        </authorList>
    </citation>
    <scope>NUCLEOTIDE SEQUENCE</scope>
    <source>
        <strain evidence="2">LX-11</strain>
    </source>
</reference>
<dbReference type="SUPFAM" id="SSF56281">
    <property type="entry name" value="Metallo-hydrolase/oxidoreductase"/>
    <property type="match status" value="1"/>
</dbReference>
<dbReference type="KEGG" id="txy:Thexy_0065"/>
<evidence type="ECO:0000313" key="3">
    <source>
        <dbReference type="Proteomes" id="UP000007239"/>
    </source>
</evidence>
<dbReference type="Gene3D" id="3.60.15.10">
    <property type="entry name" value="Ribonuclease Z/Hydroxyacylglutathione hydrolase-like"/>
    <property type="match status" value="1"/>
</dbReference>
<dbReference type="EMBL" id="CP002739">
    <property type="protein sequence ID" value="AEF16128.1"/>
    <property type="molecule type" value="Genomic_DNA"/>
</dbReference>
<dbReference type="PANTHER" id="PTHR42951">
    <property type="entry name" value="METALLO-BETA-LACTAMASE DOMAIN-CONTAINING"/>
    <property type="match status" value="1"/>
</dbReference>
<dbReference type="SMART" id="SM00849">
    <property type="entry name" value="Lactamase_B"/>
    <property type="match status" value="1"/>
</dbReference>
<dbReference type="InterPro" id="IPR001279">
    <property type="entry name" value="Metallo-B-lactamas"/>
</dbReference>